<name>A0A7R9KTM4_9ACAR</name>
<evidence type="ECO:0000256" key="2">
    <source>
        <dbReference type="ARBA" id="ARBA00007821"/>
    </source>
</evidence>
<feature type="domain" description="Piezo non-specific cation channel cap" evidence="7">
    <location>
        <begin position="494"/>
        <end position="808"/>
    </location>
</feature>
<proteinExistence type="inferred from homology"/>
<feature type="transmembrane region" description="Helical" evidence="6">
    <location>
        <begin position="716"/>
        <end position="740"/>
    </location>
</feature>
<evidence type="ECO:0000313" key="11">
    <source>
        <dbReference type="Proteomes" id="UP000759131"/>
    </source>
</evidence>
<keyword evidence="4 6" id="KW-1133">Transmembrane helix</keyword>
<evidence type="ECO:0000256" key="1">
    <source>
        <dbReference type="ARBA" id="ARBA00004141"/>
    </source>
</evidence>
<feature type="transmembrane region" description="Helical" evidence="6">
    <location>
        <begin position="218"/>
        <end position="239"/>
    </location>
</feature>
<dbReference type="PANTHER" id="PTHR47049:SF2">
    <property type="entry name" value="PIEZO-TYPE MECHANOSENSITIVE ION CHANNEL HOMOLOG"/>
    <property type="match status" value="1"/>
</dbReference>
<sequence>SVPRPSKAFWITVITYTELIVVIKYIFQFQFWPWLASGKVDITPFYLPRIFGINKDDNYAQFDLALLLVLFFHRFMLKSLGLWDLSESEITAFMEIAERKKSLALDEISSADLMEKLKGDKKTKSVLNLEMQSKEVAVSEKKDKESDPELDLIGKEGDEELSDVTLTEDKEDSSEGIQVIIKYISPSELKIRIIQGTKPVRHFFHSVLHPPYRITRDVYSLMFLCDFINFFILVFGFSAFGSGYAGGEDVTKFLEENRIPIPFLVTLLMQFALIIIDRALYLRKYIKGKLLFQIILAIGIHMWLFFALPAMTDRPFIDKSNWPPKVYYIFKCLYFLLSAYQIRSGYPTRILGNTFCKKYNLINWYAFKGYMVIPFLYDLRMYMDWIWTDTSLVLDEWSLMEDIFVNLYERKCELKLDEEFPEPRGQAKRRFFKYLLGGAWVAIIIGLIWGPLGLFALGRAVGSFNPPFGASVELEFGGYEPIFHMSVADNRLNTISDDFWDRLRGNEDFAKDPVAQTWISGYDPGDVTIVSLNGNSTAIWSISDPSLESLKHDLKSNSSITLKLTYFITRRKQQKTQDMDVTVSGENNKVLDPSNQKDMKLRLEIADMIENPDPKKYAIIEYLIPNYLRVPEKGMPKIVSSLAKKKREKNETIDMYEYRSVKLSLKSNGDKFWWEIRDAVCDHRVYTKYLDEFLLNDLLLNQNCKDLPLVLFNDKVFIGLLAFLSGYGIIGIYTTFVFLVSRWVRGLNSESSFKVIYTRMPNVDRVLQLCLDIYLVRESLEFELEEDLYAKLIFLYRSPETLIKWTKPLEELTERPAEQSQHQRHLHSGRHN</sequence>
<feature type="domain" description="Piezo transmembrane helical unit" evidence="8">
    <location>
        <begin position="1"/>
        <end position="84"/>
    </location>
</feature>
<keyword evidence="11" id="KW-1185">Reference proteome</keyword>
<dbReference type="InterPro" id="IPR056770">
    <property type="entry name" value="Piezo_THU9_anchor"/>
</dbReference>
<dbReference type="AlphaFoldDB" id="A0A7R9KTM4"/>
<comment type="subcellular location">
    <subcellularLocation>
        <location evidence="1">Membrane</location>
        <topology evidence="1">Multi-pass membrane protein</topology>
    </subcellularLocation>
</comment>
<dbReference type="Pfam" id="PF12166">
    <property type="entry name" value="Piezo_cap"/>
    <property type="match status" value="1"/>
</dbReference>
<feature type="non-terminal residue" evidence="10">
    <location>
        <position position="1"/>
    </location>
</feature>
<keyword evidence="3 6" id="KW-0812">Transmembrane</keyword>
<dbReference type="GO" id="GO:0016020">
    <property type="term" value="C:membrane"/>
    <property type="evidence" value="ECO:0007669"/>
    <property type="project" value="UniProtKB-SubCell"/>
</dbReference>
<feature type="transmembrane region" description="Helical" evidence="6">
    <location>
        <begin position="434"/>
        <end position="457"/>
    </location>
</feature>
<dbReference type="Pfam" id="PF23188">
    <property type="entry name" value="THU_Piezo1"/>
    <property type="match status" value="1"/>
</dbReference>
<feature type="domain" description="Piezo THU9 and anchor" evidence="9">
    <location>
        <begin position="216"/>
        <end position="455"/>
    </location>
</feature>
<protein>
    <recommendedName>
        <fullName evidence="12">Piezo non-specific cation channel R-Ras-binding domain-containing protein</fullName>
    </recommendedName>
</protein>
<dbReference type="EMBL" id="OC859623">
    <property type="protein sequence ID" value="CAD7627786.1"/>
    <property type="molecule type" value="Genomic_DNA"/>
</dbReference>
<evidence type="ECO:0000256" key="4">
    <source>
        <dbReference type="ARBA" id="ARBA00022989"/>
    </source>
</evidence>
<dbReference type="Pfam" id="PF24874">
    <property type="entry name" value="Piezo_THU9_anchor"/>
    <property type="match status" value="1"/>
</dbReference>
<dbReference type="InterPro" id="IPR031334">
    <property type="entry name" value="Piezo_cap_dom"/>
</dbReference>
<dbReference type="GO" id="GO:0008381">
    <property type="term" value="F:mechanosensitive monoatomic ion channel activity"/>
    <property type="evidence" value="ECO:0007669"/>
    <property type="project" value="InterPro"/>
</dbReference>
<evidence type="ECO:0000259" key="7">
    <source>
        <dbReference type="Pfam" id="PF12166"/>
    </source>
</evidence>
<feature type="transmembrane region" description="Helical" evidence="6">
    <location>
        <begin position="326"/>
        <end position="342"/>
    </location>
</feature>
<reference evidence="10" key="1">
    <citation type="submission" date="2020-11" db="EMBL/GenBank/DDBJ databases">
        <authorList>
            <person name="Tran Van P."/>
        </authorList>
    </citation>
    <scope>NUCLEOTIDE SEQUENCE</scope>
</reference>
<gene>
    <name evidence="10" type="ORF">OSB1V03_LOCUS8211</name>
</gene>
<feature type="transmembrane region" description="Helical" evidence="6">
    <location>
        <begin position="7"/>
        <end position="27"/>
    </location>
</feature>
<evidence type="ECO:0000259" key="8">
    <source>
        <dbReference type="Pfam" id="PF23188"/>
    </source>
</evidence>
<comment type="similarity">
    <text evidence="2">Belongs to the PIEZO (TC 1.A.75) family.</text>
</comment>
<evidence type="ECO:0000259" key="9">
    <source>
        <dbReference type="Pfam" id="PF24874"/>
    </source>
</evidence>
<feature type="transmembrane region" description="Helical" evidence="6">
    <location>
        <begin position="259"/>
        <end position="276"/>
    </location>
</feature>
<evidence type="ECO:0008006" key="12">
    <source>
        <dbReference type="Google" id="ProtNLM"/>
    </source>
</evidence>
<dbReference type="InterPro" id="IPR056768">
    <property type="entry name" value="THU_Piezo"/>
</dbReference>
<feature type="transmembrane region" description="Helical" evidence="6">
    <location>
        <begin position="288"/>
        <end position="306"/>
    </location>
</feature>
<dbReference type="InterPro" id="IPR027272">
    <property type="entry name" value="Piezo"/>
</dbReference>
<dbReference type="EMBL" id="CAJPIZ010005048">
    <property type="protein sequence ID" value="CAG2108216.1"/>
    <property type="molecule type" value="Genomic_DNA"/>
</dbReference>
<dbReference type="OrthoDB" id="303066at2759"/>
<evidence type="ECO:0000256" key="5">
    <source>
        <dbReference type="ARBA" id="ARBA00023136"/>
    </source>
</evidence>
<dbReference type="Proteomes" id="UP000759131">
    <property type="component" value="Unassembled WGS sequence"/>
</dbReference>
<evidence type="ECO:0000256" key="6">
    <source>
        <dbReference type="SAM" id="Phobius"/>
    </source>
</evidence>
<evidence type="ECO:0000313" key="10">
    <source>
        <dbReference type="EMBL" id="CAD7627786.1"/>
    </source>
</evidence>
<accession>A0A7R9KTM4</accession>
<organism evidence="10">
    <name type="scientific">Medioppia subpectinata</name>
    <dbReference type="NCBI Taxonomy" id="1979941"/>
    <lineage>
        <taxon>Eukaryota</taxon>
        <taxon>Metazoa</taxon>
        <taxon>Ecdysozoa</taxon>
        <taxon>Arthropoda</taxon>
        <taxon>Chelicerata</taxon>
        <taxon>Arachnida</taxon>
        <taxon>Acari</taxon>
        <taxon>Acariformes</taxon>
        <taxon>Sarcoptiformes</taxon>
        <taxon>Oribatida</taxon>
        <taxon>Brachypylina</taxon>
        <taxon>Oppioidea</taxon>
        <taxon>Oppiidae</taxon>
        <taxon>Medioppia</taxon>
    </lineage>
</organism>
<dbReference type="PANTHER" id="PTHR47049">
    <property type="entry name" value="PIEZO-TYPE MECHANOSENSITIVE ION CHANNEL HOMOLOG"/>
    <property type="match status" value="1"/>
</dbReference>
<evidence type="ECO:0000256" key="3">
    <source>
        <dbReference type="ARBA" id="ARBA00022692"/>
    </source>
</evidence>
<keyword evidence="5 6" id="KW-0472">Membrane</keyword>